<dbReference type="PANTHER" id="PTHR30566:SF25">
    <property type="entry name" value="INNER MEMBRANE PROTEIN"/>
    <property type="match status" value="1"/>
</dbReference>
<evidence type="ECO:0000256" key="1">
    <source>
        <dbReference type="ARBA" id="ARBA00004370"/>
    </source>
</evidence>
<dbReference type="InterPro" id="IPR023408">
    <property type="entry name" value="MscS_beta-dom_sf"/>
</dbReference>
<name>A0ABV7GWE0_9RHOB</name>
<feature type="transmembrane region" description="Helical" evidence="5">
    <location>
        <begin position="205"/>
        <end position="231"/>
    </location>
</feature>
<evidence type="ECO:0000256" key="2">
    <source>
        <dbReference type="ARBA" id="ARBA00022692"/>
    </source>
</evidence>
<evidence type="ECO:0000256" key="4">
    <source>
        <dbReference type="ARBA" id="ARBA00023136"/>
    </source>
</evidence>
<dbReference type="Gene3D" id="1.10.287.1260">
    <property type="match status" value="1"/>
</dbReference>
<feature type="transmembrane region" description="Helical" evidence="5">
    <location>
        <begin position="360"/>
        <end position="379"/>
    </location>
</feature>
<evidence type="ECO:0000256" key="5">
    <source>
        <dbReference type="SAM" id="Phobius"/>
    </source>
</evidence>
<proteinExistence type="predicted"/>
<dbReference type="Proteomes" id="UP001595632">
    <property type="component" value="Unassembled WGS sequence"/>
</dbReference>
<feature type="transmembrane region" description="Helical" evidence="5">
    <location>
        <begin position="337"/>
        <end position="354"/>
    </location>
</feature>
<comment type="subcellular location">
    <subcellularLocation>
        <location evidence="1">Membrane</location>
    </subcellularLocation>
</comment>
<feature type="transmembrane region" description="Helical" evidence="5">
    <location>
        <begin position="252"/>
        <end position="274"/>
    </location>
</feature>
<dbReference type="PANTHER" id="PTHR30566">
    <property type="entry name" value="YNAI-RELATED MECHANOSENSITIVE ION CHANNEL"/>
    <property type="match status" value="1"/>
</dbReference>
<dbReference type="InterPro" id="IPR010920">
    <property type="entry name" value="LSM_dom_sf"/>
</dbReference>
<keyword evidence="4 5" id="KW-0472">Membrane</keyword>
<feature type="chain" id="PRO_5047538721" evidence="6">
    <location>
        <begin position="25"/>
        <end position="554"/>
    </location>
</feature>
<keyword evidence="3 5" id="KW-1133">Transmembrane helix</keyword>
<sequence length="554" mass="60660">MVSSAFARLVAAVLLALTFCAPLAAQEQQPDNVFPLDVLNEGLPEPAGTIDRSTPRGTLETLLQAAEDERWVDAAHLLNLNGVDVDEQASYGAELAMMLEAVIDRKAVINWTDLIDRPDALDAHESTNSATAGMTRRSILLWTLPLDSRPASLRLERVQVGDEDPVWIFPSQTVQNIGALYAIYGPSELEQAFPEVVKQKVAFGLMLWELVGLPLLIAVAAIVGIMVRYALDFASRRAKTKTMTDVLRAIRGPAIFGTVVTLMALATKHLFVFSGRIDTVLTPAITLGIAASILWLVVNAIDAVLDRLVISASDTLSHRQQQEQRAMATKVAAGRRALIVVFVATAFGIALSSTTLYQNLGLSLIGTAGALTLVFGFAARRVLGNIMASLQIAMNQSARIGDRIVYKDHLCHVERINFTYVQLRDWDGTRLVVPVEEFLSEPFENWTMQEPEMLRVIKLKLAHGADVDRLRAAFDKVVADLDQDELANLDEVSVRVADQDVFGKEVWFCLPCADPNTSWDMACIAREKIIAAAAELEDSDDNRMFPEANPAEAA</sequence>
<organism evidence="8 9">
    <name type="scientific">Psychromarinibacter halotolerans</name>
    <dbReference type="NCBI Taxonomy" id="1775175"/>
    <lineage>
        <taxon>Bacteria</taxon>
        <taxon>Pseudomonadati</taxon>
        <taxon>Pseudomonadota</taxon>
        <taxon>Alphaproteobacteria</taxon>
        <taxon>Rhodobacterales</taxon>
        <taxon>Paracoccaceae</taxon>
        <taxon>Psychromarinibacter</taxon>
    </lineage>
</organism>
<feature type="signal peptide" evidence="6">
    <location>
        <begin position="1"/>
        <end position="24"/>
    </location>
</feature>
<dbReference type="SUPFAM" id="SSF50182">
    <property type="entry name" value="Sm-like ribonucleoproteins"/>
    <property type="match status" value="1"/>
</dbReference>
<keyword evidence="2 5" id="KW-0812">Transmembrane</keyword>
<dbReference type="EMBL" id="JBHRTB010000010">
    <property type="protein sequence ID" value="MFC3143457.1"/>
    <property type="molecule type" value="Genomic_DNA"/>
</dbReference>
<accession>A0ABV7GWE0</accession>
<protein>
    <submittedName>
        <fullName evidence="8">Mechanosensitive ion channel family protein</fullName>
    </submittedName>
</protein>
<evidence type="ECO:0000313" key="9">
    <source>
        <dbReference type="Proteomes" id="UP001595632"/>
    </source>
</evidence>
<dbReference type="Pfam" id="PF00924">
    <property type="entry name" value="MS_channel_2nd"/>
    <property type="match status" value="1"/>
</dbReference>
<keyword evidence="9" id="KW-1185">Reference proteome</keyword>
<evidence type="ECO:0000256" key="3">
    <source>
        <dbReference type="ARBA" id="ARBA00022989"/>
    </source>
</evidence>
<evidence type="ECO:0000256" key="6">
    <source>
        <dbReference type="SAM" id="SignalP"/>
    </source>
</evidence>
<reference evidence="9" key="1">
    <citation type="journal article" date="2019" name="Int. J. Syst. Evol. Microbiol.">
        <title>The Global Catalogue of Microorganisms (GCM) 10K type strain sequencing project: providing services to taxonomists for standard genome sequencing and annotation.</title>
        <authorList>
            <consortium name="The Broad Institute Genomics Platform"/>
            <consortium name="The Broad Institute Genome Sequencing Center for Infectious Disease"/>
            <person name="Wu L."/>
            <person name="Ma J."/>
        </authorList>
    </citation>
    <scope>NUCLEOTIDE SEQUENCE [LARGE SCALE GENOMIC DNA]</scope>
    <source>
        <strain evidence="9">KCTC 52366</strain>
    </source>
</reference>
<feature type="transmembrane region" description="Helical" evidence="5">
    <location>
        <begin position="280"/>
        <end position="298"/>
    </location>
</feature>
<keyword evidence="6" id="KW-0732">Signal</keyword>
<feature type="domain" description="Mechanosensitive ion channel MscS" evidence="7">
    <location>
        <begin position="382"/>
        <end position="447"/>
    </location>
</feature>
<dbReference type="RefSeq" id="WP_275630746.1">
    <property type="nucleotide sequence ID" value="NZ_JARGYD010000001.1"/>
</dbReference>
<evidence type="ECO:0000313" key="8">
    <source>
        <dbReference type="EMBL" id="MFC3143457.1"/>
    </source>
</evidence>
<dbReference type="InterPro" id="IPR006685">
    <property type="entry name" value="MscS_channel_2nd"/>
</dbReference>
<dbReference type="Gene3D" id="2.30.30.60">
    <property type="match status" value="1"/>
</dbReference>
<comment type="caution">
    <text evidence="8">The sequence shown here is derived from an EMBL/GenBank/DDBJ whole genome shotgun (WGS) entry which is preliminary data.</text>
</comment>
<evidence type="ECO:0000259" key="7">
    <source>
        <dbReference type="Pfam" id="PF00924"/>
    </source>
</evidence>
<gene>
    <name evidence="8" type="ORF">ACFOGP_12095</name>
</gene>